<evidence type="ECO:0000313" key="1">
    <source>
        <dbReference type="EMBL" id="KAA6361322.1"/>
    </source>
</evidence>
<dbReference type="AlphaFoldDB" id="A0A5J4TTP8"/>
<name>A0A5J4TTP8_9EUKA</name>
<dbReference type="Proteomes" id="UP000324800">
    <property type="component" value="Unassembled WGS sequence"/>
</dbReference>
<comment type="caution">
    <text evidence="1">The sequence shown here is derived from an EMBL/GenBank/DDBJ whole genome shotgun (WGS) entry which is preliminary data.</text>
</comment>
<gene>
    <name evidence="1" type="ORF">EZS28_043151</name>
</gene>
<organism evidence="1 2">
    <name type="scientific">Streblomastix strix</name>
    <dbReference type="NCBI Taxonomy" id="222440"/>
    <lineage>
        <taxon>Eukaryota</taxon>
        <taxon>Metamonada</taxon>
        <taxon>Preaxostyla</taxon>
        <taxon>Oxymonadida</taxon>
        <taxon>Streblomastigidae</taxon>
        <taxon>Streblomastix</taxon>
    </lineage>
</organism>
<dbReference type="EMBL" id="SNRW01025719">
    <property type="protein sequence ID" value="KAA6361322.1"/>
    <property type="molecule type" value="Genomic_DNA"/>
</dbReference>
<accession>A0A5J4TTP8</accession>
<dbReference type="Gene3D" id="1.10.472.10">
    <property type="entry name" value="Cyclin-like"/>
    <property type="match status" value="1"/>
</dbReference>
<protein>
    <recommendedName>
        <fullName evidence="3">Cyclin N-terminal domain-containing protein</fullName>
    </recommendedName>
</protein>
<evidence type="ECO:0008006" key="3">
    <source>
        <dbReference type="Google" id="ProtNLM"/>
    </source>
</evidence>
<proteinExistence type="predicted"/>
<sequence>MISRKIGTAMQMKQKYHVFEMKWSRIHHRHRKIGQPNNMNFEQEGIYSPIIEITRKTEKSENFFRLIAQKLLSIVVVQIPDISLNISVDSLTLFLNFLRDSVCLSVEEGIIAIALLQRFAHKQQEKGIYILNTKNVGTLLVVLAIVTMKMNRDCAHRNSSIGRMFNIPVSILNESEMAFLNQIDHEALVEEDTFSLLLEEILHIQAIGIQL</sequence>
<reference evidence="1 2" key="1">
    <citation type="submission" date="2019-03" db="EMBL/GenBank/DDBJ databases">
        <title>Single cell metagenomics reveals metabolic interactions within the superorganism composed of flagellate Streblomastix strix and complex community of Bacteroidetes bacteria on its surface.</title>
        <authorList>
            <person name="Treitli S.C."/>
            <person name="Kolisko M."/>
            <person name="Husnik F."/>
            <person name="Keeling P."/>
            <person name="Hampl V."/>
        </authorList>
    </citation>
    <scope>NUCLEOTIDE SEQUENCE [LARGE SCALE GENOMIC DNA]</scope>
    <source>
        <strain evidence="1">ST1C</strain>
    </source>
</reference>
<evidence type="ECO:0000313" key="2">
    <source>
        <dbReference type="Proteomes" id="UP000324800"/>
    </source>
</evidence>